<evidence type="ECO:0000313" key="3">
    <source>
        <dbReference type="EMBL" id="UWP96778.1"/>
    </source>
</evidence>
<feature type="chain" id="PRO_5040188646" evidence="1">
    <location>
        <begin position="21"/>
        <end position="152"/>
    </location>
</feature>
<feature type="signal peptide" evidence="1">
    <location>
        <begin position="1"/>
        <end position="20"/>
    </location>
</feature>
<dbReference type="Gene3D" id="3.30.310.70">
    <property type="entry name" value="TT1751-like domain"/>
    <property type="match status" value="1"/>
</dbReference>
<dbReference type="Proteomes" id="UP001057991">
    <property type="component" value="Chromosome"/>
</dbReference>
<proteinExistence type="predicted"/>
<dbReference type="AlphaFoldDB" id="A0A9Q9HBW6"/>
<sequence>MRMLLTATLTGLCLTVPAFADGHQKMEHSGSITYKFDGAFDDATFAVESAIVGAGLKIDYTSHVGEMLARTAEDVGSDVKLFDNADIFVFCSAVVSRRVMEADPTNLAFCPYGIFVSDREGQVEVGYRKYPDGPMQEVQALLDSIVREAVAE</sequence>
<dbReference type="SUPFAM" id="SSF103247">
    <property type="entry name" value="TT1751-like"/>
    <property type="match status" value="1"/>
</dbReference>
<dbReference type="InterPro" id="IPR035923">
    <property type="entry name" value="TT1751-like_sf"/>
</dbReference>
<feature type="domain" description="DUF302" evidence="2">
    <location>
        <begin position="82"/>
        <end position="127"/>
    </location>
</feature>
<dbReference type="EMBL" id="CP080776">
    <property type="protein sequence ID" value="UWP96778.1"/>
    <property type="molecule type" value="Genomic_DNA"/>
</dbReference>
<dbReference type="Pfam" id="PF03625">
    <property type="entry name" value="DUF302"/>
    <property type="match status" value="1"/>
</dbReference>
<accession>A0A9Q9HBW6</accession>
<keyword evidence="1" id="KW-0732">Signal</keyword>
<dbReference type="InterPro" id="IPR005180">
    <property type="entry name" value="DUF302"/>
</dbReference>
<reference evidence="3" key="1">
    <citation type="submission" date="2021-08" db="EMBL/GenBank/DDBJ databases">
        <authorList>
            <person name="Nwanade C."/>
            <person name="Wang M."/>
            <person name="Masoudi A."/>
            <person name="Yu Z."/>
            <person name="Liu J."/>
        </authorList>
    </citation>
    <scope>NUCLEOTIDE SEQUENCE</scope>
    <source>
        <strain evidence="3">S056</strain>
    </source>
</reference>
<evidence type="ECO:0000256" key="1">
    <source>
        <dbReference type="SAM" id="SignalP"/>
    </source>
</evidence>
<organism evidence="3 4">
    <name type="scientific">Aliiroseovarius crassostreae</name>
    <dbReference type="NCBI Taxonomy" id="154981"/>
    <lineage>
        <taxon>Bacteria</taxon>
        <taxon>Pseudomonadati</taxon>
        <taxon>Pseudomonadota</taxon>
        <taxon>Alphaproteobacteria</taxon>
        <taxon>Rhodobacterales</taxon>
        <taxon>Paracoccaceae</taxon>
        <taxon>Aliiroseovarius</taxon>
    </lineage>
</organism>
<evidence type="ECO:0000259" key="2">
    <source>
        <dbReference type="Pfam" id="PF03625"/>
    </source>
</evidence>
<protein>
    <submittedName>
        <fullName evidence="3">DUF302 domain-containing protein</fullName>
    </submittedName>
</protein>
<name>A0A9Q9HBW6_9RHOB</name>
<evidence type="ECO:0000313" key="4">
    <source>
        <dbReference type="Proteomes" id="UP001057991"/>
    </source>
</evidence>
<gene>
    <name evidence="3" type="ORF">K3X48_07360</name>
</gene>